<dbReference type="EMBL" id="WWCV01000002">
    <property type="protein sequence ID" value="MYN15493.1"/>
    <property type="molecule type" value="Genomic_DNA"/>
</dbReference>
<dbReference type="InterPro" id="IPR037523">
    <property type="entry name" value="VOC_core"/>
</dbReference>
<organism evidence="2 3">
    <name type="scientific">Duganella vulcania</name>
    <dbReference type="NCBI Taxonomy" id="2692166"/>
    <lineage>
        <taxon>Bacteria</taxon>
        <taxon>Pseudomonadati</taxon>
        <taxon>Pseudomonadota</taxon>
        <taxon>Betaproteobacteria</taxon>
        <taxon>Burkholderiales</taxon>
        <taxon>Oxalobacteraceae</taxon>
        <taxon>Telluria group</taxon>
        <taxon>Duganella</taxon>
    </lineage>
</organism>
<dbReference type="Proteomes" id="UP000484875">
    <property type="component" value="Unassembled WGS sequence"/>
</dbReference>
<dbReference type="PANTHER" id="PTHR33993">
    <property type="entry name" value="GLYOXALASE-RELATED"/>
    <property type="match status" value="1"/>
</dbReference>
<comment type="caution">
    <text evidence="2">The sequence shown here is derived from an EMBL/GenBank/DDBJ whole genome shotgun (WGS) entry which is preliminary data.</text>
</comment>
<dbReference type="RefSeq" id="WP_161088325.1">
    <property type="nucleotide sequence ID" value="NZ_WWCV01000002.1"/>
</dbReference>
<evidence type="ECO:0000313" key="3">
    <source>
        <dbReference type="Proteomes" id="UP000484875"/>
    </source>
</evidence>
<dbReference type="InterPro" id="IPR052164">
    <property type="entry name" value="Anthracycline_SecMetBiosynth"/>
</dbReference>
<dbReference type="PROSITE" id="PS51819">
    <property type="entry name" value="VOC"/>
    <property type="match status" value="1"/>
</dbReference>
<gene>
    <name evidence="2" type="ORF">GTP81_01870</name>
</gene>
<name>A0A845HDM4_9BURK</name>
<feature type="domain" description="VOC" evidence="1">
    <location>
        <begin position="9"/>
        <end position="123"/>
    </location>
</feature>
<dbReference type="InterPro" id="IPR029068">
    <property type="entry name" value="Glyas_Bleomycin-R_OHBP_Dase"/>
</dbReference>
<dbReference type="CDD" id="cd06587">
    <property type="entry name" value="VOC"/>
    <property type="match status" value="1"/>
</dbReference>
<dbReference type="SUPFAM" id="SSF54593">
    <property type="entry name" value="Glyoxalase/Bleomycin resistance protein/Dihydroxybiphenyl dioxygenase"/>
    <property type="match status" value="1"/>
</dbReference>
<dbReference type="Gene3D" id="3.10.180.10">
    <property type="entry name" value="2,3-Dihydroxybiphenyl 1,2-Dioxygenase, domain 1"/>
    <property type="match status" value="1"/>
</dbReference>
<dbReference type="AlphaFoldDB" id="A0A845HDM4"/>
<dbReference type="Pfam" id="PF00903">
    <property type="entry name" value="Glyoxalase"/>
    <property type="match status" value="1"/>
</dbReference>
<sequence length="125" mass="13252">MTTTTTPIGPDFIALQVRDLDASRKFYLEVFGFEASSHCPPGAVIFKTEPIPLALRVPLRALPEAGPLGVGMALWIACADADALHDLIVQRGGTILSPLADGPFGRFFAAADPDGYAITFHTARG</sequence>
<evidence type="ECO:0000259" key="1">
    <source>
        <dbReference type="PROSITE" id="PS51819"/>
    </source>
</evidence>
<protein>
    <submittedName>
        <fullName evidence="2">VOC family protein</fullName>
    </submittedName>
</protein>
<accession>A0A845HDM4</accession>
<reference evidence="2 3" key="1">
    <citation type="submission" date="2019-12" db="EMBL/GenBank/DDBJ databases">
        <title>Novel species isolated from a subtropical stream in China.</title>
        <authorList>
            <person name="Lu H."/>
        </authorList>
    </citation>
    <scope>NUCLEOTIDE SEQUENCE [LARGE SCALE GENOMIC DNA]</scope>
    <source>
        <strain evidence="2 3">FT107W</strain>
    </source>
</reference>
<proteinExistence type="predicted"/>
<evidence type="ECO:0000313" key="2">
    <source>
        <dbReference type="EMBL" id="MYN15493.1"/>
    </source>
</evidence>
<keyword evidence="3" id="KW-1185">Reference proteome</keyword>
<dbReference type="InterPro" id="IPR004360">
    <property type="entry name" value="Glyas_Fos-R_dOase_dom"/>
</dbReference>